<dbReference type="InterPro" id="IPR036961">
    <property type="entry name" value="Kinesin_motor_dom_sf"/>
</dbReference>
<evidence type="ECO:0000256" key="1">
    <source>
        <dbReference type="ARBA" id="ARBA00007310"/>
    </source>
</evidence>
<dbReference type="InterPro" id="IPR019821">
    <property type="entry name" value="Kinesin_motor_CS"/>
</dbReference>
<feature type="compositionally biased region" description="Low complexity" evidence="10">
    <location>
        <begin position="751"/>
        <end position="761"/>
    </location>
</feature>
<dbReference type="InterPro" id="IPR021881">
    <property type="entry name" value="NACK_C"/>
</dbReference>
<feature type="compositionally biased region" description="Polar residues" evidence="10">
    <location>
        <begin position="718"/>
        <end position="740"/>
    </location>
</feature>
<dbReference type="GO" id="GO:0005524">
    <property type="term" value="F:ATP binding"/>
    <property type="evidence" value="ECO:0007669"/>
    <property type="project" value="UniProtKB-UniRule"/>
</dbReference>
<keyword evidence="2 8" id="KW-0493">Microtubule</keyword>
<feature type="region of interest" description="Disordered" evidence="10">
    <location>
        <begin position="632"/>
        <end position="651"/>
    </location>
</feature>
<evidence type="ECO:0000256" key="8">
    <source>
        <dbReference type="RuleBase" id="RU000394"/>
    </source>
</evidence>
<feature type="compositionally biased region" description="Polar residues" evidence="10">
    <location>
        <begin position="632"/>
        <end position="645"/>
    </location>
</feature>
<evidence type="ECO:0000259" key="11">
    <source>
        <dbReference type="PROSITE" id="PS50067"/>
    </source>
</evidence>
<name>A0AAE0B9G3_9ROSI</name>
<dbReference type="AlphaFoldDB" id="A0AAE0B9G3"/>
<evidence type="ECO:0000256" key="2">
    <source>
        <dbReference type="ARBA" id="ARBA00022701"/>
    </source>
</evidence>
<dbReference type="GO" id="GO:0003777">
    <property type="term" value="F:microtubule motor activity"/>
    <property type="evidence" value="ECO:0007669"/>
    <property type="project" value="InterPro"/>
</dbReference>
<protein>
    <recommendedName>
        <fullName evidence="8">Kinesin-like protein</fullName>
    </recommendedName>
</protein>
<evidence type="ECO:0000256" key="10">
    <source>
        <dbReference type="SAM" id="MobiDB-lite"/>
    </source>
</evidence>
<dbReference type="PROSITE" id="PS50067">
    <property type="entry name" value="KINESIN_MOTOR_2"/>
    <property type="match status" value="1"/>
</dbReference>
<dbReference type="SUPFAM" id="SSF52540">
    <property type="entry name" value="P-loop containing nucleoside triphosphate hydrolases"/>
    <property type="match status" value="1"/>
</dbReference>
<feature type="compositionally biased region" description="Basic and acidic residues" evidence="10">
    <location>
        <begin position="533"/>
        <end position="560"/>
    </location>
</feature>
<evidence type="ECO:0000313" key="12">
    <source>
        <dbReference type="EMBL" id="KAK3231740.1"/>
    </source>
</evidence>
<comment type="similarity">
    <text evidence="1">Belongs to the TRAFAC class myosin-kinesin ATPase superfamily. Kinesin family. KIN-7 subfamily.</text>
</comment>
<dbReference type="FunFam" id="3.40.850.10:FF:000016">
    <property type="entry name" value="Kinesin-like protein"/>
    <property type="match status" value="1"/>
</dbReference>
<dbReference type="PANTHER" id="PTHR47968:SF54">
    <property type="entry name" value="KINESIN-LIKE PROTEIN NACK2"/>
    <property type="match status" value="1"/>
</dbReference>
<sequence>MGGEELIPGDAQALPLPSGQEQEKILVLVRLRPLNDKEISRNDVSDWECINNSTIIFKKSLPERSMFPAAYTFDRVFGYDNPTRQVYDEGAKEVSLAVVSGINSTIFAYGQTSSGKTYTMCGITECAVEDIYDYIERHKEREFLLKFSAMEIYNEAVRDLLSTDTTPLRLLDDPERGTVVEKLTEEILEDWSHLKELLSICESQRQIGETSLNETSSRSHQILRLTIESSAREFLAAEKSSTLAATVNFVDLAGSERASQSLSAGARLKEGCHINRSLLTLGTVIRKLSKGRNQHIPYRDSKLTRILQNSLGGNAKTAIICTMSPARSHVEQSRNTLLFASCAKEVSTNAQVNVVMSDKALVKQLQRELARLESEMKSVGSTSVKSNSTALLKEKELIIEQMDKEIRELTQQRDLAQSRVEKLLQSSGEDQVSSLDEYSVVGSSDVPSPLHSDLGHGTRNTVKNFDRHGESNCAPQNFKFFVYPEDNFLLDESTPKFVGLGPCQGWEQRAKNNDEESCKEVQCIETENSSTNKKIEADVSLPKPEEKDGVSSPRKEDKESSTIIDSPKYDGMKRKIQELQKTIDYFVNLYPLERSPYFNEEDVSTTKSMRMTRSTSCRAVLMSVPTNVWSPISKHSQDAPNNFSETPGGFYQELSESKRGAKTGNLTRKDSQSSMSSASMDDDEEEEEEEEDISSIHEQNENAPLWYYNEEQEVDKPNTGTEKNLHGSNQNLSDSNNNAKIGSFTRKDSRTSISSTSMDSQSTKESEAGDAASVQQTTTETEMSTDNVEESRLVGVQDALQPYSDWPVEFERKRREIFELWNACHVPLVHRTYFFLLFKGDPSDSVYMEVEIRRLSFLKGGKGAALVTPASSLKDLLREREMLSKQIHQKFPRKERANLYKKWNISLNTKQRSVQLARRVWTDTKDMNHIDESAALVAKLVGFIQPGQAPKEIFGLSFLPRSSNRRTYSWSVASLI</sequence>
<feature type="domain" description="Kinesin motor" evidence="11">
    <location>
        <begin position="24"/>
        <end position="346"/>
    </location>
</feature>
<evidence type="ECO:0000256" key="4">
    <source>
        <dbReference type="ARBA" id="ARBA00022840"/>
    </source>
</evidence>
<dbReference type="PRINTS" id="PR00380">
    <property type="entry name" value="KINESINHEAVY"/>
</dbReference>
<dbReference type="CDD" id="cd01374">
    <property type="entry name" value="KISc_CENP_E"/>
    <property type="match status" value="1"/>
</dbReference>
<feature type="binding site" evidence="7">
    <location>
        <begin position="110"/>
        <end position="117"/>
    </location>
    <ligand>
        <name>ATP</name>
        <dbReference type="ChEBI" id="CHEBI:30616"/>
    </ligand>
</feature>
<dbReference type="InterPro" id="IPR027417">
    <property type="entry name" value="P-loop_NTPase"/>
</dbReference>
<evidence type="ECO:0000256" key="9">
    <source>
        <dbReference type="SAM" id="Coils"/>
    </source>
</evidence>
<evidence type="ECO:0000256" key="6">
    <source>
        <dbReference type="ARBA" id="ARBA00023175"/>
    </source>
</evidence>
<dbReference type="InterPro" id="IPR027640">
    <property type="entry name" value="Kinesin-like_fam"/>
</dbReference>
<keyword evidence="5 9" id="KW-0175">Coiled coil</keyword>
<dbReference type="GO" id="GO:0008017">
    <property type="term" value="F:microtubule binding"/>
    <property type="evidence" value="ECO:0007669"/>
    <property type="project" value="InterPro"/>
</dbReference>
<feature type="compositionally biased region" description="Acidic residues" evidence="10">
    <location>
        <begin position="680"/>
        <end position="693"/>
    </location>
</feature>
<keyword evidence="13" id="KW-1185">Reference proteome</keyword>
<evidence type="ECO:0000256" key="3">
    <source>
        <dbReference type="ARBA" id="ARBA00022741"/>
    </source>
</evidence>
<dbReference type="Proteomes" id="UP001281410">
    <property type="component" value="Unassembled WGS sequence"/>
</dbReference>
<feature type="coiled-coil region" evidence="9">
    <location>
        <begin position="355"/>
        <end position="426"/>
    </location>
</feature>
<evidence type="ECO:0000256" key="5">
    <source>
        <dbReference type="ARBA" id="ARBA00023054"/>
    </source>
</evidence>
<dbReference type="Pfam" id="PF00225">
    <property type="entry name" value="Kinesin"/>
    <property type="match status" value="1"/>
</dbReference>
<feature type="region of interest" description="Disordered" evidence="10">
    <location>
        <begin position="529"/>
        <end position="569"/>
    </location>
</feature>
<evidence type="ECO:0000256" key="7">
    <source>
        <dbReference type="PROSITE-ProRule" id="PRU00283"/>
    </source>
</evidence>
<dbReference type="PROSITE" id="PS00411">
    <property type="entry name" value="KINESIN_MOTOR_1"/>
    <property type="match status" value="1"/>
</dbReference>
<dbReference type="Gene3D" id="3.40.850.10">
    <property type="entry name" value="Kinesin motor domain"/>
    <property type="match status" value="1"/>
</dbReference>
<dbReference type="EMBL" id="JANJYJ010000001">
    <property type="protein sequence ID" value="KAK3231740.1"/>
    <property type="molecule type" value="Genomic_DNA"/>
</dbReference>
<keyword evidence="6 7" id="KW-0505">Motor protein</keyword>
<dbReference type="GO" id="GO:0005874">
    <property type="term" value="C:microtubule"/>
    <property type="evidence" value="ECO:0007669"/>
    <property type="project" value="UniProtKB-KW"/>
</dbReference>
<dbReference type="InterPro" id="IPR001752">
    <property type="entry name" value="Kinesin_motor_dom"/>
</dbReference>
<evidence type="ECO:0000313" key="13">
    <source>
        <dbReference type="Proteomes" id="UP001281410"/>
    </source>
</evidence>
<dbReference type="SMART" id="SM00129">
    <property type="entry name" value="KISc"/>
    <property type="match status" value="1"/>
</dbReference>
<feature type="compositionally biased region" description="Polar residues" evidence="10">
    <location>
        <begin position="773"/>
        <end position="786"/>
    </location>
</feature>
<dbReference type="Pfam" id="PF11995">
    <property type="entry name" value="DUF3490"/>
    <property type="match status" value="1"/>
</dbReference>
<dbReference type="GO" id="GO:0007018">
    <property type="term" value="P:microtubule-based movement"/>
    <property type="evidence" value="ECO:0007669"/>
    <property type="project" value="InterPro"/>
</dbReference>
<accession>A0AAE0B9G3</accession>
<dbReference type="PANTHER" id="PTHR47968">
    <property type="entry name" value="CENTROMERE PROTEIN E"/>
    <property type="match status" value="1"/>
</dbReference>
<organism evidence="12 13">
    <name type="scientific">Dipteronia sinensis</name>
    <dbReference type="NCBI Taxonomy" id="43782"/>
    <lineage>
        <taxon>Eukaryota</taxon>
        <taxon>Viridiplantae</taxon>
        <taxon>Streptophyta</taxon>
        <taxon>Embryophyta</taxon>
        <taxon>Tracheophyta</taxon>
        <taxon>Spermatophyta</taxon>
        <taxon>Magnoliopsida</taxon>
        <taxon>eudicotyledons</taxon>
        <taxon>Gunneridae</taxon>
        <taxon>Pentapetalae</taxon>
        <taxon>rosids</taxon>
        <taxon>malvids</taxon>
        <taxon>Sapindales</taxon>
        <taxon>Sapindaceae</taxon>
        <taxon>Hippocastanoideae</taxon>
        <taxon>Acereae</taxon>
        <taxon>Dipteronia</taxon>
    </lineage>
</organism>
<proteinExistence type="inferred from homology"/>
<keyword evidence="3 7" id="KW-0547">Nucleotide-binding</keyword>
<comment type="caution">
    <text evidence="12">The sequence shown here is derived from an EMBL/GenBank/DDBJ whole genome shotgun (WGS) entry which is preliminary data.</text>
</comment>
<reference evidence="12" key="1">
    <citation type="journal article" date="2023" name="Plant J.">
        <title>Genome sequences and population genomics provide insights into the demographic history, inbreeding, and mutation load of two 'living fossil' tree species of Dipteronia.</title>
        <authorList>
            <person name="Feng Y."/>
            <person name="Comes H.P."/>
            <person name="Chen J."/>
            <person name="Zhu S."/>
            <person name="Lu R."/>
            <person name="Zhang X."/>
            <person name="Li P."/>
            <person name="Qiu J."/>
            <person name="Olsen K.M."/>
            <person name="Qiu Y."/>
        </authorList>
    </citation>
    <scope>NUCLEOTIDE SEQUENCE</scope>
    <source>
        <strain evidence="12">NBL</strain>
    </source>
</reference>
<feature type="region of interest" description="Disordered" evidence="10">
    <location>
        <begin position="716"/>
        <end position="790"/>
    </location>
</feature>
<feature type="region of interest" description="Disordered" evidence="10">
    <location>
        <begin position="657"/>
        <end position="702"/>
    </location>
</feature>
<keyword evidence="4 7" id="KW-0067">ATP-binding</keyword>
<gene>
    <name evidence="12" type="ORF">Dsin_003621</name>
</gene>